<dbReference type="EMBL" id="AQHF01000034">
    <property type="protein sequence ID" value="MBE0349069.1"/>
    <property type="molecule type" value="Genomic_DNA"/>
</dbReference>
<dbReference type="AlphaFoldDB" id="A0A8I0T893"/>
<keyword evidence="3" id="KW-1185">Reference proteome</keyword>
<gene>
    <name evidence="2" type="ORF">PPEP_b0973</name>
</gene>
<dbReference type="Gene3D" id="3.40.630.30">
    <property type="match status" value="1"/>
</dbReference>
<comment type="caution">
    <text evidence="2">The sequence shown here is derived from an EMBL/GenBank/DDBJ whole genome shotgun (WGS) entry which is preliminary data.</text>
</comment>
<evidence type="ECO:0000313" key="2">
    <source>
        <dbReference type="EMBL" id="MBE0349069.1"/>
    </source>
</evidence>
<dbReference type="RefSeq" id="WP_128730168.1">
    <property type="nucleotide sequence ID" value="NZ_AQHF01000034.1"/>
</dbReference>
<dbReference type="CDD" id="cd04301">
    <property type="entry name" value="NAT_SF"/>
    <property type="match status" value="1"/>
</dbReference>
<accession>A0A8I0T893</accession>
<dbReference type="InterPro" id="IPR000182">
    <property type="entry name" value="GNAT_dom"/>
</dbReference>
<dbReference type="Proteomes" id="UP000660708">
    <property type="component" value="Unassembled WGS sequence"/>
</dbReference>
<feature type="domain" description="N-acetyltransferase" evidence="1">
    <location>
        <begin position="2"/>
        <end position="147"/>
    </location>
</feature>
<dbReference type="InterPro" id="IPR016181">
    <property type="entry name" value="Acyl_CoA_acyltransferase"/>
</dbReference>
<dbReference type="SUPFAM" id="SSF55729">
    <property type="entry name" value="Acyl-CoA N-acyltransferases (Nat)"/>
    <property type="match status" value="1"/>
</dbReference>
<evidence type="ECO:0000259" key="1">
    <source>
        <dbReference type="PROSITE" id="PS51186"/>
    </source>
</evidence>
<reference evidence="2 3" key="1">
    <citation type="submission" date="2015-06" db="EMBL/GenBank/DDBJ databases">
        <title>Genome sequence of Pseudoalteromonas peptidolytica.</title>
        <authorList>
            <person name="Xie B.-B."/>
            <person name="Rong J.-C."/>
            <person name="Qin Q.-L."/>
            <person name="Zhang Y.-Z."/>
        </authorList>
    </citation>
    <scope>NUCLEOTIDE SEQUENCE [LARGE SCALE GENOMIC DNA]</scope>
    <source>
        <strain evidence="2 3">F12-50-A1</strain>
    </source>
</reference>
<sequence length="148" mass="17018">MIKLVPSEFVELAILCEMESAQENTEFILSSTLTAHQQLFIEPNVYYLNIQDGDEIVGFILLAAEPDKNSVEFRRIVVSKKGMGIGQKALQLMEAYVLVELQMVRIWLDVFAKNKRALHIYQKQGYSQFDSLQHNNKTLLLLEKDLVK</sequence>
<dbReference type="GO" id="GO:0016747">
    <property type="term" value="F:acyltransferase activity, transferring groups other than amino-acyl groups"/>
    <property type="evidence" value="ECO:0007669"/>
    <property type="project" value="InterPro"/>
</dbReference>
<dbReference type="PROSITE" id="PS51186">
    <property type="entry name" value="GNAT"/>
    <property type="match status" value="1"/>
</dbReference>
<organism evidence="2 3">
    <name type="scientific">Pseudoalteromonas peptidolytica F12-50-A1</name>
    <dbReference type="NCBI Taxonomy" id="1315280"/>
    <lineage>
        <taxon>Bacteria</taxon>
        <taxon>Pseudomonadati</taxon>
        <taxon>Pseudomonadota</taxon>
        <taxon>Gammaproteobacteria</taxon>
        <taxon>Alteromonadales</taxon>
        <taxon>Pseudoalteromonadaceae</taxon>
        <taxon>Pseudoalteromonas</taxon>
    </lineage>
</organism>
<evidence type="ECO:0000313" key="3">
    <source>
        <dbReference type="Proteomes" id="UP000660708"/>
    </source>
</evidence>
<protein>
    <recommendedName>
        <fullName evidence="1">N-acetyltransferase domain-containing protein</fullName>
    </recommendedName>
</protein>
<proteinExistence type="predicted"/>
<name>A0A8I0T893_9GAMM</name>
<dbReference type="Pfam" id="PF00583">
    <property type="entry name" value="Acetyltransf_1"/>
    <property type="match status" value="1"/>
</dbReference>